<evidence type="ECO:0000256" key="1">
    <source>
        <dbReference type="PROSITE-ProRule" id="PRU00339"/>
    </source>
</evidence>
<evidence type="ECO:0000313" key="4">
    <source>
        <dbReference type="Proteomes" id="UP000027931"/>
    </source>
</evidence>
<evidence type="ECO:0000259" key="2">
    <source>
        <dbReference type="PROSITE" id="PS50943"/>
    </source>
</evidence>
<dbReference type="AlphaFoldDB" id="A0A074LML0"/>
<dbReference type="Pfam" id="PF14938">
    <property type="entry name" value="SNAP"/>
    <property type="match status" value="1"/>
</dbReference>
<dbReference type="SUPFAM" id="SSF47413">
    <property type="entry name" value="lambda repressor-like DNA-binding domains"/>
    <property type="match status" value="1"/>
</dbReference>
<dbReference type="Gene3D" id="1.10.260.40">
    <property type="entry name" value="lambda repressor-like DNA-binding domains"/>
    <property type="match status" value="1"/>
</dbReference>
<dbReference type="eggNOG" id="COG1396">
    <property type="taxonomic scope" value="Bacteria"/>
</dbReference>
<dbReference type="PROSITE" id="PS50943">
    <property type="entry name" value="HTH_CROC1"/>
    <property type="match status" value="1"/>
</dbReference>
<dbReference type="PROSITE" id="PS50005">
    <property type="entry name" value="TPR"/>
    <property type="match status" value="1"/>
</dbReference>
<dbReference type="Pfam" id="PF01381">
    <property type="entry name" value="HTH_3"/>
    <property type="match status" value="1"/>
</dbReference>
<feature type="repeat" description="TPR" evidence="1">
    <location>
        <begin position="231"/>
        <end position="264"/>
    </location>
</feature>
<dbReference type="PANTHER" id="PTHR37038">
    <property type="entry name" value="TRANSCRIPTIONAL REGULATOR-RELATED"/>
    <property type="match status" value="1"/>
</dbReference>
<name>A0A074LML0_9BACL</name>
<dbReference type="STRING" id="1157490.EL26_15730"/>
<dbReference type="RefSeq" id="WP_052036430.1">
    <property type="nucleotide sequence ID" value="NZ_JMIR01000023.1"/>
</dbReference>
<feature type="domain" description="HTH cro/C1-type" evidence="2">
    <location>
        <begin position="8"/>
        <end position="61"/>
    </location>
</feature>
<dbReference type="Proteomes" id="UP000027931">
    <property type="component" value="Unassembled WGS sequence"/>
</dbReference>
<dbReference type="SMART" id="SM00530">
    <property type="entry name" value="HTH_XRE"/>
    <property type="match status" value="1"/>
</dbReference>
<dbReference type="PANTHER" id="PTHR37038:SF14">
    <property type="entry name" value="TRANSCRIPTIONAL ACTIVATOR"/>
    <property type="match status" value="1"/>
</dbReference>
<dbReference type="SMART" id="SM00028">
    <property type="entry name" value="TPR"/>
    <property type="match status" value="5"/>
</dbReference>
<keyword evidence="1" id="KW-0802">TPR repeat</keyword>
<dbReference type="InterPro" id="IPR011990">
    <property type="entry name" value="TPR-like_helical_dom_sf"/>
</dbReference>
<dbReference type="SUPFAM" id="SSF48452">
    <property type="entry name" value="TPR-like"/>
    <property type="match status" value="2"/>
</dbReference>
<dbReference type="EMBL" id="JMIR01000023">
    <property type="protein sequence ID" value="KEO82374.1"/>
    <property type="molecule type" value="Genomic_DNA"/>
</dbReference>
<gene>
    <name evidence="3" type="ORF">EL26_15730</name>
</gene>
<dbReference type="GO" id="GO:0003677">
    <property type="term" value="F:DNA binding"/>
    <property type="evidence" value="ECO:0007669"/>
    <property type="project" value="InterPro"/>
</dbReference>
<evidence type="ECO:0000313" key="3">
    <source>
        <dbReference type="EMBL" id="KEO82374.1"/>
    </source>
</evidence>
<proteinExistence type="predicted"/>
<sequence length="430" mass="48463">MLSLGTRIREMRLKKNMTQIDLAKELCTPSMISQIESDRARPSYKILFEIAKKLEVTLDKLLVNVDLDLEFVSTFKMAQTMIASKEYRAALPLLESVADRATEGSIPQIDLLLALGTCQYHEGQLQAAELNFQQALETAQTEGSIESAVHALVMLGQIAYEKRNLPVALHNWLHGLDELHRTETPDPALEVELLTRVASANFDSGKIQDAVEIYEDLVKRFCDSGHIHEMAQLHRRLGDSYRRLEQHSKAIHHLEQAITLYKTMRFQHTLLEVRRQHAVLQGEGGRLGEAMAVLEEVADEYEREGDEAAEASTLIALGKMALESFNHPLAMQVAKRAQSMLPADHPDTGDLYRLFATLHFANDEHVEGIQALREAISCYRRHNRLLDLETATQELCESLATSQSFEVAFKELLGTHSLILETLNHRGIVL</sequence>
<reference evidence="3 4" key="1">
    <citation type="journal article" date="2013" name="Int. J. Syst. Evol. Microbiol.">
        <title>Tumebacillus flagellatus sp. nov., an alpha-amylase/pullulanase-producing bacterium isolated from cassava wastewater.</title>
        <authorList>
            <person name="Wang Q."/>
            <person name="Xie N."/>
            <person name="Qin Y."/>
            <person name="Shen N."/>
            <person name="Zhu J."/>
            <person name="Mi H."/>
            <person name="Huang R."/>
        </authorList>
    </citation>
    <scope>NUCLEOTIDE SEQUENCE [LARGE SCALE GENOMIC DNA]</scope>
    <source>
        <strain evidence="3 4">GST4</strain>
    </source>
</reference>
<dbReference type="InterPro" id="IPR019734">
    <property type="entry name" value="TPR_rpt"/>
</dbReference>
<comment type="caution">
    <text evidence="3">The sequence shown here is derived from an EMBL/GenBank/DDBJ whole genome shotgun (WGS) entry which is preliminary data.</text>
</comment>
<dbReference type="InterPro" id="IPR010982">
    <property type="entry name" value="Lambda_DNA-bd_dom_sf"/>
</dbReference>
<dbReference type="CDD" id="cd00093">
    <property type="entry name" value="HTH_XRE"/>
    <property type="match status" value="1"/>
</dbReference>
<organism evidence="3 4">
    <name type="scientific">Tumebacillus flagellatus</name>
    <dbReference type="NCBI Taxonomy" id="1157490"/>
    <lineage>
        <taxon>Bacteria</taxon>
        <taxon>Bacillati</taxon>
        <taxon>Bacillota</taxon>
        <taxon>Bacilli</taxon>
        <taxon>Bacillales</taxon>
        <taxon>Alicyclobacillaceae</taxon>
        <taxon>Tumebacillus</taxon>
    </lineage>
</organism>
<protein>
    <recommendedName>
        <fullName evidence="2">HTH cro/C1-type domain-containing protein</fullName>
    </recommendedName>
</protein>
<dbReference type="Gene3D" id="1.25.40.10">
    <property type="entry name" value="Tetratricopeptide repeat domain"/>
    <property type="match status" value="2"/>
</dbReference>
<dbReference type="InterPro" id="IPR001387">
    <property type="entry name" value="Cro/C1-type_HTH"/>
</dbReference>
<accession>A0A074LML0</accession>
<dbReference type="InterPro" id="IPR053163">
    <property type="entry name" value="HTH-type_regulator_Rgg"/>
</dbReference>
<keyword evidence="4" id="KW-1185">Reference proteome</keyword>
<dbReference type="OrthoDB" id="1809600at2"/>